<keyword evidence="6" id="KW-0333">Golgi apparatus</keyword>
<dbReference type="EMBL" id="JADNYJ010000018">
    <property type="protein sequence ID" value="KAF8906500.1"/>
    <property type="molecule type" value="Genomic_DNA"/>
</dbReference>
<evidence type="ECO:0000256" key="2">
    <source>
        <dbReference type="ARBA" id="ARBA00007603"/>
    </source>
</evidence>
<evidence type="ECO:0000259" key="10">
    <source>
        <dbReference type="Pfam" id="PF06148"/>
    </source>
</evidence>
<dbReference type="AlphaFoldDB" id="A0A9P5NTU5"/>
<dbReference type="InterPro" id="IPR024603">
    <property type="entry name" value="COG_complex_COG2_C"/>
</dbReference>
<comment type="caution">
    <text evidence="12">The sequence shown here is derived from an EMBL/GenBank/DDBJ whole genome shotgun (WGS) entry which is preliminary data.</text>
</comment>
<dbReference type="InterPro" id="IPR009316">
    <property type="entry name" value="COG2"/>
</dbReference>
<keyword evidence="4" id="KW-0813">Transport</keyword>
<dbReference type="GO" id="GO:0017119">
    <property type="term" value="C:Golgi transport complex"/>
    <property type="evidence" value="ECO:0007669"/>
    <property type="project" value="TreeGrafter"/>
</dbReference>
<evidence type="ECO:0000259" key="11">
    <source>
        <dbReference type="Pfam" id="PF12022"/>
    </source>
</evidence>
<name>A0A9P5NTU5_GYMJU</name>
<dbReference type="PANTHER" id="PTHR12961">
    <property type="entry name" value="CONSERVED OLIGOMERIC GOLGI COMPLEX COMPONENT 2"/>
    <property type="match status" value="1"/>
</dbReference>
<dbReference type="Proteomes" id="UP000724874">
    <property type="component" value="Unassembled WGS sequence"/>
</dbReference>
<feature type="domain" description="COG complex component COG2 C-terminal" evidence="11">
    <location>
        <begin position="512"/>
        <end position="817"/>
    </location>
</feature>
<proteinExistence type="inferred from homology"/>
<dbReference type="Pfam" id="PF06148">
    <property type="entry name" value="COG2_N"/>
    <property type="match status" value="1"/>
</dbReference>
<evidence type="ECO:0000256" key="1">
    <source>
        <dbReference type="ARBA" id="ARBA00004395"/>
    </source>
</evidence>
<dbReference type="PANTHER" id="PTHR12961:SF0">
    <property type="entry name" value="CONSERVED OLIGOMERIC GOLGI COMPLEX SUBUNIT 2"/>
    <property type="match status" value="1"/>
</dbReference>
<accession>A0A9P5NTU5</accession>
<dbReference type="OrthoDB" id="332281at2759"/>
<dbReference type="InterPro" id="IPR024602">
    <property type="entry name" value="COG_su2_N"/>
</dbReference>
<keyword evidence="5" id="KW-0653">Protein transport</keyword>
<evidence type="ECO:0000256" key="3">
    <source>
        <dbReference type="ARBA" id="ARBA00020977"/>
    </source>
</evidence>
<evidence type="ECO:0000256" key="7">
    <source>
        <dbReference type="ARBA" id="ARBA00023136"/>
    </source>
</evidence>
<evidence type="ECO:0000313" key="12">
    <source>
        <dbReference type="EMBL" id="KAF8906500.1"/>
    </source>
</evidence>
<dbReference type="GO" id="GO:0007030">
    <property type="term" value="P:Golgi organization"/>
    <property type="evidence" value="ECO:0007669"/>
    <property type="project" value="InterPro"/>
</dbReference>
<keyword evidence="9" id="KW-0175">Coiled coil</keyword>
<sequence length="850" mass="96087">MPLQSDGDLFRDPYRLDHLAEELVNRDSAYLVQATILDDANEPPELPEHEPLSHADKFLSAKVFSIEEFLLARSHIPLPDLRAELRQYHAELKEELVKLINDDYEAFISLSTDLHDEGARLGRLRHPLASLKVEVLESKSDLQALQDTIHSKLIKRSKLREEKSLLHLLLKISESVTRLESLLSITSPDQVAKEQVEIRDMKFTIYSPHPEDSSDERFRGNRAKHLGRVGVEYTQLLYHVRKAQAENCSFITEIQWRVDRVHSTLCSDLDQLFAQTINCLKAENRGTELERNKWTADLTECLRTYDTLGLWRDAEDVIRRELIRAFVKKEIHSGALISPHSPIVPRTPIPNTVHPFTAFIPKQAQYQSSLSNSGLAQAQLLDNTENPLAGIYNQILRFIERDVCRIMNIAEKVGVKQTSGVQKEQDKGSIGVNGESIYSAHFEIMANVVWDEFGKSIMDELGGVVFSVGRPKEFRKNYETTQAFIHSLEILAPSMEAVDAMRRHPTYLDFERRWQLPVYFQMRWKEITGTLEEGLISTRLESIAPRDGNFFTPQASATWIALSACWSSEIYIPELSYRFWKLTLQVPSSHGTSRVPGPGTAIETSSVEFAAADDTSLRQYTAVMADIASIEANTFNIWDQVIKVVISDVDEGEGSHMEVALRESISCLTSFLIPLSGQIVAILTKRCCDALLPVRSIPSQFRAMSNKRMPSEPSYFVSSVLRPVKQFFAIGVAEGIGSPLRAGFSKSFSTEVRLDAGTFPVLTCHRYIGYLTTMKKTEESLKRLKNKKPTYSIFGNSSPANDVRDEERIRCQMILDVEAFGKDALTLDIDVSTNSNFIALKEMVYASESD</sequence>
<feature type="coiled-coil region" evidence="9">
    <location>
        <begin position="128"/>
        <end position="162"/>
    </location>
</feature>
<dbReference type="GO" id="GO:0006891">
    <property type="term" value="P:intra-Golgi vesicle-mediated transport"/>
    <property type="evidence" value="ECO:0007669"/>
    <property type="project" value="TreeGrafter"/>
</dbReference>
<evidence type="ECO:0000256" key="8">
    <source>
        <dbReference type="ARBA" id="ARBA00031344"/>
    </source>
</evidence>
<organism evidence="12 13">
    <name type="scientific">Gymnopilus junonius</name>
    <name type="common">Spectacular rustgill mushroom</name>
    <name type="synonym">Gymnopilus spectabilis subsp. junonius</name>
    <dbReference type="NCBI Taxonomy" id="109634"/>
    <lineage>
        <taxon>Eukaryota</taxon>
        <taxon>Fungi</taxon>
        <taxon>Dikarya</taxon>
        <taxon>Basidiomycota</taxon>
        <taxon>Agaricomycotina</taxon>
        <taxon>Agaricomycetes</taxon>
        <taxon>Agaricomycetidae</taxon>
        <taxon>Agaricales</taxon>
        <taxon>Agaricineae</taxon>
        <taxon>Hymenogastraceae</taxon>
        <taxon>Gymnopilus</taxon>
    </lineage>
</organism>
<dbReference type="GO" id="GO:0000139">
    <property type="term" value="C:Golgi membrane"/>
    <property type="evidence" value="ECO:0007669"/>
    <property type="project" value="UniProtKB-SubCell"/>
</dbReference>
<protein>
    <recommendedName>
        <fullName evidence="3">Conserved oligomeric Golgi complex subunit 2</fullName>
    </recommendedName>
    <alternativeName>
        <fullName evidence="8">Component of oligomeric Golgi complex 2</fullName>
    </alternativeName>
</protein>
<reference evidence="12" key="1">
    <citation type="submission" date="2020-11" db="EMBL/GenBank/DDBJ databases">
        <authorList>
            <consortium name="DOE Joint Genome Institute"/>
            <person name="Ahrendt S."/>
            <person name="Riley R."/>
            <person name="Andreopoulos W."/>
            <person name="LaButti K."/>
            <person name="Pangilinan J."/>
            <person name="Ruiz-duenas F.J."/>
            <person name="Barrasa J.M."/>
            <person name="Sanchez-Garcia M."/>
            <person name="Camarero S."/>
            <person name="Miyauchi S."/>
            <person name="Serrano A."/>
            <person name="Linde D."/>
            <person name="Babiker R."/>
            <person name="Drula E."/>
            <person name="Ayuso-Fernandez I."/>
            <person name="Pacheco R."/>
            <person name="Padilla G."/>
            <person name="Ferreira P."/>
            <person name="Barriuso J."/>
            <person name="Kellner H."/>
            <person name="Castanera R."/>
            <person name="Alfaro M."/>
            <person name="Ramirez L."/>
            <person name="Pisabarro A.G."/>
            <person name="Kuo A."/>
            <person name="Tritt A."/>
            <person name="Lipzen A."/>
            <person name="He G."/>
            <person name="Yan M."/>
            <person name="Ng V."/>
            <person name="Cullen D."/>
            <person name="Martin F."/>
            <person name="Rosso M.-N."/>
            <person name="Henrissat B."/>
            <person name="Hibbett D."/>
            <person name="Martinez A.T."/>
            <person name="Grigoriev I.V."/>
        </authorList>
    </citation>
    <scope>NUCLEOTIDE SEQUENCE</scope>
    <source>
        <strain evidence="12">AH 44721</strain>
    </source>
</reference>
<evidence type="ECO:0000256" key="9">
    <source>
        <dbReference type="SAM" id="Coils"/>
    </source>
</evidence>
<evidence type="ECO:0000256" key="4">
    <source>
        <dbReference type="ARBA" id="ARBA00022448"/>
    </source>
</evidence>
<feature type="domain" description="Conserved oligomeric Golgi complex subunit 2 N-terminal" evidence="10">
    <location>
        <begin position="59"/>
        <end position="124"/>
    </location>
</feature>
<comment type="similarity">
    <text evidence="2">Belongs to the COG2 family.</text>
</comment>
<evidence type="ECO:0000313" key="13">
    <source>
        <dbReference type="Proteomes" id="UP000724874"/>
    </source>
</evidence>
<comment type="subcellular location">
    <subcellularLocation>
        <location evidence="1">Golgi apparatus membrane</location>
        <topology evidence="1">Peripheral membrane protein</topology>
    </subcellularLocation>
</comment>
<gene>
    <name evidence="12" type="ORF">CPB84DRAFT_1813757</name>
</gene>
<keyword evidence="13" id="KW-1185">Reference proteome</keyword>
<evidence type="ECO:0000256" key="6">
    <source>
        <dbReference type="ARBA" id="ARBA00023034"/>
    </source>
</evidence>
<evidence type="ECO:0000256" key="5">
    <source>
        <dbReference type="ARBA" id="ARBA00022927"/>
    </source>
</evidence>
<dbReference type="GO" id="GO:0015031">
    <property type="term" value="P:protein transport"/>
    <property type="evidence" value="ECO:0007669"/>
    <property type="project" value="UniProtKB-KW"/>
</dbReference>
<dbReference type="Pfam" id="PF12022">
    <property type="entry name" value="COG2_C"/>
    <property type="match status" value="1"/>
</dbReference>
<keyword evidence="7" id="KW-0472">Membrane</keyword>